<dbReference type="EMBL" id="LXQA010045438">
    <property type="protein sequence ID" value="MCI01175.1"/>
    <property type="molecule type" value="Genomic_DNA"/>
</dbReference>
<dbReference type="Proteomes" id="UP000265520">
    <property type="component" value="Unassembled WGS sequence"/>
</dbReference>
<organism evidence="1 2">
    <name type="scientific">Trifolium medium</name>
    <dbReference type="NCBI Taxonomy" id="97028"/>
    <lineage>
        <taxon>Eukaryota</taxon>
        <taxon>Viridiplantae</taxon>
        <taxon>Streptophyta</taxon>
        <taxon>Embryophyta</taxon>
        <taxon>Tracheophyta</taxon>
        <taxon>Spermatophyta</taxon>
        <taxon>Magnoliopsida</taxon>
        <taxon>eudicotyledons</taxon>
        <taxon>Gunneridae</taxon>
        <taxon>Pentapetalae</taxon>
        <taxon>rosids</taxon>
        <taxon>fabids</taxon>
        <taxon>Fabales</taxon>
        <taxon>Fabaceae</taxon>
        <taxon>Papilionoideae</taxon>
        <taxon>50 kb inversion clade</taxon>
        <taxon>NPAAA clade</taxon>
        <taxon>Hologalegina</taxon>
        <taxon>IRL clade</taxon>
        <taxon>Trifolieae</taxon>
        <taxon>Trifolium</taxon>
    </lineage>
</organism>
<protein>
    <submittedName>
        <fullName evidence="1">Uncharacterized protein</fullName>
    </submittedName>
</protein>
<comment type="caution">
    <text evidence="1">The sequence shown here is derived from an EMBL/GenBank/DDBJ whole genome shotgun (WGS) entry which is preliminary data.</text>
</comment>
<proteinExistence type="predicted"/>
<feature type="non-terminal residue" evidence="1">
    <location>
        <position position="89"/>
    </location>
</feature>
<accession>A0A392NRR8</accession>
<sequence>MRQSGNEEDTSFWDDPWLEEGVTLRERFLRLAGLSLDLEVSVRVLCRMGWGVGGGVELEEAAFCVGGGISGRMLLIKMHSHMLIGLKVY</sequence>
<dbReference type="AlphaFoldDB" id="A0A392NRR8"/>
<evidence type="ECO:0000313" key="2">
    <source>
        <dbReference type="Proteomes" id="UP000265520"/>
    </source>
</evidence>
<reference evidence="1 2" key="1">
    <citation type="journal article" date="2018" name="Front. Plant Sci.">
        <title>Red Clover (Trifolium pratense) and Zigzag Clover (T. medium) - A Picture of Genomic Similarities and Differences.</title>
        <authorList>
            <person name="Dluhosova J."/>
            <person name="Istvanek J."/>
            <person name="Nedelnik J."/>
            <person name="Repkova J."/>
        </authorList>
    </citation>
    <scope>NUCLEOTIDE SEQUENCE [LARGE SCALE GENOMIC DNA]</scope>
    <source>
        <strain evidence="2">cv. 10/8</strain>
        <tissue evidence="1">Leaf</tissue>
    </source>
</reference>
<keyword evidence="2" id="KW-1185">Reference proteome</keyword>
<name>A0A392NRR8_9FABA</name>
<evidence type="ECO:0000313" key="1">
    <source>
        <dbReference type="EMBL" id="MCI01175.1"/>
    </source>
</evidence>